<dbReference type="AlphaFoldDB" id="A0AA40D8K9"/>
<name>A0AA40D8K9_9PEZI</name>
<gene>
    <name evidence="1" type="ORF">QBC41DRAFT_348190</name>
</gene>
<evidence type="ECO:0000313" key="1">
    <source>
        <dbReference type="EMBL" id="KAK0667298.1"/>
    </source>
</evidence>
<accession>A0AA40D8K9</accession>
<evidence type="ECO:0000313" key="2">
    <source>
        <dbReference type="Proteomes" id="UP001174997"/>
    </source>
</evidence>
<dbReference type="Proteomes" id="UP001174997">
    <property type="component" value="Unassembled WGS sequence"/>
</dbReference>
<feature type="non-terminal residue" evidence="1">
    <location>
        <position position="232"/>
    </location>
</feature>
<dbReference type="EMBL" id="JAULSY010000075">
    <property type="protein sequence ID" value="KAK0667298.1"/>
    <property type="molecule type" value="Genomic_DNA"/>
</dbReference>
<comment type="caution">
    <text evidence="1">The sequence shown here is derived from an EMBL/GenBank/DDBJ whole genome shotgun (WGS) entry which is preliminary data.</text>
</comment>
<reference evidence="1" key="1">
    <citation type="submission" date="2023-06" db="EMBL/GenBank/DDBJ databases">
        <title>Genome-scale phylogeny and comparative genomics of the fungal order Sordariales.</title>
        <authorList>
            <consortium name="Lawrence Berkeley National Laboratory"/>
            <person name="Hensen N."/>
            <person name="Bonometti L."/>
            <person name="Westerberg I."/>
            <person name="Brannstrom I.O."/>
            <person name="Guillou S."/>
            <person name="Cros-Aarteil S."/>
            <person name="Calhoun S."/>
            <person name="Haridas S."/>
            <person name="Kuo A."/>
            <person name="Mondo S."/>
            <person name="Pangilinan J."/>
            <person name="Riley R."/>
            <person name="Labutti K."/>
            <person name="Andreopoulos B."/>
            <person name="Lipzen A."/>
            <person name="Chen C."/>
            <person name="Yanf M."/>
            <person name="Daum C."/>
            <person name="Ng V."/>
            <person name="Clum A."/>
            <person name="Steindorff A."/>
            <person name="Ohm R."/>
            <person name="Martin F."/>
            <person name="Silar P."/>
            <person name="Natvig D."/>
            <person name="Lalanne C."/>
            <person name="Gautier V."/>
            <person name="Ament-Velasquez S.L."/>
            <person name="Kruys A."/>
            <person name="Hutchinson M.I."/>
            <person name="Powell A.J."/>
            <person name="Barry K."/>
            <person name="Miller A.N."/>
            <person name="Grigoriev I.V."/>
            <person name="Debuchy R."/>
            <person name="Gladieux P."/>
            <person name="Thoren M.H."/>
            <person name="Johannesson H."/>
        </authorList>
    </citation>
    <scope>NUCLEOTIDE SEQUENCE</scope>
    <source>
        <strain evidence="1">CBS 307.81</strain>
    </source>
</reference>
<keyword evidence="2" id="KW-1185">Reference proteome</keyword>
<protein>
    <submittedName>
        <fullName evidence="1">Uncharacterized protein</fullName>
    </submittedName>
</protein>
<proteinExistence type="predicted"/>
<organism evidence="1 2">
    <name type="scientific">Cercophora samala</name>
    <dbReference type="NCBI Taxonomy" id="330535"/>
    <lineage>
        <taxon>Eukaryota</taxon>
        <taxon>Fungi</taxon>
        <taxon>Dikarya</taxon>
        <taxon>Ascomycota</taxon>
        <taxon>Pezizomycotina</taxon>
        <taxon>Sordariomycetes</taxon>
        <taxon>Sordariomycetidae</taxon>
        <taxon>Sordariales</taxon>
        <taxon>Lasiosphaeriaceae</taxon>
        <taxon>Cercophora</taxon>
    </lineage>
</organism>
<sequence>MPPSEVCDGCKEQVQQINSMIVGYRAEVSSFLERKAARIYPAEAPPLPERAYKLPPLRTPTCHLCDLLIAAFPDRSEHDLLEIFPLSSHLGMDTSPNYNYRIDDMCIGVSQAIRAARPDLRPQSLMVISDNTRPCAKEFGRAKRLRGLVDWEAVAAWTRLCASHHGQRCGPGEGSPSQIGGMKLIDCATHKVIRATGGMEWLALSYVWSMATPRPLGSPLVRNLWDEIAQNE</sequence>